<keyword evidence="4" id="KW-1185">Reference proteome</keyword>
<keyword evidence="1" id="KW-0195">Cyclin</keyword>
<protein>
    <submittedName>
        <fullName evidence="3">Cyclin-I</fullName>
    </submittedName>
</protein>
<comment type="caution">
    <text evidence="3">The sequence shown here is derived from an EMBL/GenBank/DDBJ whole genome shotgun (WGS) entry which is preliminary data.</text>
</comment>
<dbReference type="Pfam" id="PF00134">
    <property type="entry name" value="Cyclin_N"/>
    <property type="match status" value="1"/>
</dbReference>
<dbReference type="PANTHER" id="PTHR10177">
    <property type="entry name" value="CYCLINS"/>
    <property type="match status" value="1"/>
</dbReference>
<dbReference type="Gene3D" id="1.10.472.10">
    <property type="entry name" value="Cyclin-like"/>
    <property type="match status" value="2"/>
</dbReference>
<sequence>MGDGVHTLSSVLLQSLLRKERDVKLGSRSLPPTEEAGSSHNTDCITSELRDKQVQWLVSMGRRLDLGISTVGLAVGILDRMLRVVLVRSKYVNCVAVTSLYLAVKLHEDDYAFNDTISEDEYDEDVNLTAARLLSQLGVAYSVQELNRMERSILRVLNWDLMLPTCDRFLEAMLIVIGAPHLAQSAELISQWEAIMASSELVSNYLPSTLALSLLSLMLQSTSSEWNRITQSLKEIFKVEDETFAECMPRMKEVVRYARCRDTTGLLIPSAVANNHGFMDEVQTKRSRKRSRQFSISSLGEERDGMLDENSFGKNVVGFPAGKGVGTGIMQSDLDRDVMHVLYNILNRTQQD</sequence>
<evidence type="ECO:0000313" key="3">
    <source>
        <dbReference type="EMBL" id="KAI1729059.1"/>
    </source>
</evidence>
<dbReference type="Proteomes" id="UP001201812">
    <property type="component" value="Unassembled WGS sequence"/>
</dbReference>
<dbReference type="InterPro" id="IPR039361">
    <property type="entry name" value="Cyclin"/>
</dbReference>
<evidence type="ECO:0000256" key="1">
    <source>
        <dbReference type="RuleBase" id="RU000383"/>
    </source>
</evidence>
<reference evidence="3" key="1">
    <citation type="submission" date="2022-01" db="EMBL/GenBank/DDBJ databases">
        <title>Genome Sequence Resource for Two Populations of Ditylenchus destructor, the Migratory Endoparasitic Phytonematode.</title>
        <authorList>
            <person name="Zhang H."/>
            <person name="Lin R."/>
            <person name="Xie B."/>
        </authorList>
    </citation>
    <scope>NUCLEOTIDE SEQUENCE</scope>
    <source>
        <strain evidence="3">BazhouSP</strain>
    </source>
</reference>
<organism evidence="3 4">
    <name type="scientific">Ditylenchus destructor</name>
    <dbReference type="NCBI Taxonomy" id="166010"/>
    <lineage>
        <taxon>Eukaryota</taxon>
        <taxon>Metazoa</taxon>
        <taxon>Ecdysozoa</taxon>
        <taxon>Nematoda</taxon>
        <taxon>Chromadorea</taxon>
        <taxon>Rhabditida</taxon>
        <taxon>Tylenchina</taxon>
        <taxon>Tylenchomorpha</taxon>
        <taxon>Sphaerularioidea</taxon>
        <taxon>Anguinidae</taxon>
        <taxon>Anguininae</taxon>
        <taxon>Ditylenchus</taxon>
    </lineage>
</organism>
<accession>A0AAD4NK95</accession>
<proteinExistence type="inferred from homology"/>
<name>A0AAD4NK95_9BILA</name>
<dbReference type="SUPFAM" id="SSF47954">
    <property type="entry name" value="Cyclin-like"/>
    <property type="match status" value="1"/>
</dbReference>
<evidence type="ECO:0000259" key="2">
    <source>
        <dbReference type="SMART" id="SM00385"/>
    </source>
</evidence>
<comment type="similarity">
    <text evidence="1">Belongs to the cyclin family.</text>
</comment>
<dbReference type="SMART" id="SM00385">
    <property type="entry name" value="CYCLIN"/>
    <property type="match status" value="1"/>
</dbReference>
<feature type="domain" description="Cyclin-like" evidence="2">
    <location>
        <begin position="55"/>
        <end position="155"/>
    </location>
</feature>
<evidence type="ECO:0000313" key="4">
    <source>
        <dbReference type="Proteomes" id="UP001201812"/>
    </source>
</evidence>
<dbReference type="InterPro" id="IPR036915">
    <property type="entry name" value="Cyclin-like_sf"/>
</dbReference>
<dbReference type="InterPro" id="IPR013763">
    <property type="entry name" value="Cyclin-like_dom"/>
</dbReference>
<gene>
    <name evidence="3" type="ORF">DdX_01277</name>
</gene>
<dbReference type="EMBL" id="JAKKPZ010000001">
    <property type="protein sequence ID" value="KAI1729059.1"/>
    <property type="molecule type" value="Genomic_DNA"/>
</dbReference>
<dbReference type="AlphaFoldDB" id="A0AAD4NK95"/>
<dbReference type="InterPro" id="IPR006671">
    <property type="entry name" value="Cyclin_N"/>
</dbReference>